<evidence type="ECO:0000313" key="2">
    <source>
        <dbReference type="EMBL" id="KXT02156.1"/>
    </source>
</evidence>
<dbReference type="AlphaFoldDB" id="A0A139HIB8"/>
<evidence type="ECO:0000313" key="3">
    <source>
        <dbReference type="Proteomes" id="UP000070133"/>
    </source>
</evidence>
<gene>
    <name evidence="2" type="ORF">AC578_5979</name>
</gene>
<feature type="region of interest" description="Disordered" evidence="1">
    <location>
        <begin position="1"/>
        <end position="24"/>
    </location>
</feature>
<reference evidence="2 3" key="1">
    <citation type="submission" date="2015-07" db="EMBL/GenBank/DDBJ databases">
        <title>Comparative genomics of the Sigatoka disease complex on banana suggests a link between parallel evolutionary changes in Pseudocercospora fijiensis and Pseudocercospora eumusae and increased virulence on the banana host.</title>
        <authorList>
            <person name="Chang T.-C."/>
            <person name="Salvucci A."/>
            <person name="Crous P.W."/>
            <person name="Stergiopoulos I."/>
        </authorList>
    </citation>
    <scope>NUCLEOTIDE SEQUENCE [LARGE SCALE GENOMIC DNA]</scope>
    <source>
        <strain evidence="2 3">CBS 114824</strain>
    </source>
</reference>
<sequence length="125" mass="13848">MTGHQQSFNEESAEAPRQCQVQSSRIEVDVQEGNIILSMNNSSILDALVEEEHQNPSPCRKADDRIIYSSVEFDMPDDPGQSVVCNFGDAQFGQFAVEVMPELHRTPEIVLGIHGTRRSIYGALG</sequence>
<dbReference type="OrthoDB" id="5979581at2759"/>
<feature type="compositionally biased region" description="Polar residues" evidence="1">
    <location>
        <begin position="1"/>
        <end position="10"/>
    </location>
</feature>
<protein>
    <submittedName>
        <fullName evidence="2">Uncharacterized protein</fullName>
    </submittedName>
</protein>
<dbReference type="Proteomes" id="UP000070133">
    <property type="component" value="Unassembled WGS sequence"/>
</dbReference>
<organism evidence="2 3">
    <name type="scientific">Pseudocercospora eumusae</name>
    <dbReference type="NCBI Taxonomy" id="321146"/>
    <lineage>
        <taxon>Eukaryota</taxon>
        <taxon>Fungi</taxon>
        <taxon>Dikarya</taxon>
        <taxon>Ascomycota</taxon>
        <taxon>Pezizomycotina</taxon>
        <taxon>Dothideomycetes</taxon>
        <taxon>Dothideomycetidae</taxon>
        <taxon>Mycosphaerellales</taxon>
        <taxon>Mycosphaerellaceae</taxon>
        <taxon>Pseudocercospora</taxon>
    </lineage>
</organism>
<dbReference type="EMBL" id="LFZN01000045">
    <property type="protein sequence ID" value="KXT02156.1"/>
    <property type="molecule type" value="Genomic_DNA"/>
</dbReference>
<proteinExistence type="predicted"/>
<accession>A0A139HIB8</accession>
<evidence type="ECO:0000256" key="1">
    <source>
        <dbReference type="SAM" id="MobiDB-lite"/>
    </source>
</evidence>
<name>A0A139HIB8_9PEZI</name>
<dbReference type="STRING" id="321146.A0A139HIB8"/>
<comment type="caution">
    <text evidence="2">The sequence shown here is derived from an EMBL/GenBank/DDBJ whole genome shotgun (WGS) entry which is preliminary data.</text>
</comment>
<keyword evidence="3" id="KW-1185">Reference proteome</keyword>